<evidence type="ECO:0008006" key="3">
    <source>
        <dbReference type="Google" id="ProtNLM"/>
    </source>
</evidence>
<sequence>MSLLEDVLASVTADAEVTAAVPDPHGFGVDFDCADDLTELLQLASGPKALAQAVYRRLTTPRGALLDAPDYGYDLRELLSRGMTSADLAAIPGIIRSEVTKDERIFDVSTRVSQPAPDTLELAIHCITAEGPFTLILNVTAETVALLEVRS</sequence>
<dbReference type="EMBL" id="CP012670">
    <property type="protein sequence ID" value="AUX25161.1"/>
    <property type="molecule type" value="Genomic_DNA"/>
</dbReference>
<name>A0A4P2Q7B3_SORCE</name>
<dbReference type="AlphaFoldDB" id="A0A4P2Q7B3"/>
<dbReference type="SUPFAM" id="SSF160719">
    <property type="entry name" value="gpW/gp25-like"/>
    <property type="match status" value="1"/>
</dbReference>
<evidence type="ECO:0000313" key="2">
    <source>
        <dbReference type="Proteomes" id="UP000295781"/>
    </source>
</evidence>
<dbReference type="RefSeq" id="WP_129351914.1">
    <property type="nucleotide sequence ID" value="NZ_CP012670.1"/>
</dbReference>
<gene>
    <name evidence="1" type="ORF">SOCEGT47_057050</name>
</gene>
<dbReference type="OrthoDB" id="26843at2"/>
<dbReference type="Gene3D" id="3.10.450.40">
    <property type="match status" value="1"/>
</dbReference>
<protein>
    <recommendedName>
        <fullName evidence="3">IraD/Gp25-like domain-containing protein</fullName>
    </recommendedName>
</protein>
<dbReference type="Proteomes" id="UP000295781">
    <property type="component" value="Chromosome"/>
</dbReference>
<reference evidence="1 2" key="1">
    <citation type="submission" date="2015-09" db="EMBL/GenBank/DDBJ databases">
        <title>Sorangium comparison.</title>
        <authorList>
            <person name="Zaburannyi N."/>
            <person name="Bunk B."/>
            <person name="Overmann J."/>
            <person name="Mueller R."/>
        </authorList>
    </citation>
    <scope>NUCLEOTIDE SEQUENCE [LARGE SCALE GENOMIC DNA]</scope>
    <source>
        <strain evidence="1 2">So ceGT47</strain>
    </source>
</reference>
<organism evidence="1 2">
    <name type="scientific">Sorangium cellulosum</name>
    <name type="common">Polyangium cellulosum</name>
    <dbReference type="NCBI Taxonomy" id="56"/>
    <lineage>
        <taxon>Bacteria</taxon>
        <taxon>Pseudomonadati</taxon>
        <taxon>Myxococcota</taxon>
        <taxon>Polyangia</taxon>
        <taxon>Polyangiales</taxon>
        <taxon>Polyangiaceae</taxon>
        <taxon>Sorangium</taxon>
    </lineage>
</organism>
<proteinExistence type="predicted"/>
<evidence type="ECO:0000313" key="1">
    <source>
        <dbReference type="EMBL" id="AUX25161.1"/>
    </source>
</evidence>
<accession>A0A4P2Q7B3</accession>